<gene>
    <name evidence="2" type="ORF">SMRZ_LOCUS13329</name>
</gene>
<proteinExistence type="predicted"/>
<keyword evidence="1" id="KW-0812">Transmembrane</keyword>
<organism evidence="2 3">
    <name type="scientific">Schistosoma margrebowiei</name>
    <dbReference type="NCBI Taxonomy" id="48269"/>
    <lineage>
        <taxon>Eukaryota</taxon>
        <taxon>Metazoa</taxon>
        <taxon>Spiralia</taxon>
        <taxon>Lophotrochozoa</taxon>
        <taxon>Platyhelminthes</taxon>
        <taxon>Trematoda</taxon>
        <taxon>Digenea</taxon>
        <taxon>Strigeidida</taxon>
        <taxon>Schistosomatoidea</taxon>
        <taxon>Schistosomatidae</taxon>
        <taxon>Schistosoma</taxon>
    </lineage>
</organism>
<reference evidence="2 3" key="1">
    <citation type="submission" date="2018-11" db="EMBL/GenBank/DDBJ databases">
        <authorList>
            <consortium name="Pathogen Informatics"/>
        </authorList>
    </citation>
    <scope>NUCLEOTIDE SEQUENCE [LARGE SCALE GENOMIC DNA]</scope>
    <source>
        <strain evidence="2 3">Zambia</strain>
    </source>
</reference>
<sequence length="102" mass="10958">MKLAQKKTATLEAASNSVRITIGLITTLLVGYLSDRYGRRAAFGILLVGEVLHVSVADPMVIMILSMVLLGSVSALADLQYVAVYLMGPPFLWSPETVGLYS</sequence>
<dbReference type="InterPro" id="IPR036259">
    <property type="entry name" value="MFS_trans_sf"/>
</dbReference>
<evidence type="ECO:0000256" key="1">
    <source>
        <dbReference type="SAM" id="Phobius"/>
    </source>
</evidence>
<dbReference type="Gene3D" id="1.20.1250.20">
    <property type="entry name" value="MFS general substrate transporter like domains"/>
    <property type="match status" value="1"/>
</dbReference>
<keyword evidence="3" id="KW-1185">Reference proteome</keyword>
<feature type="transmembrane region" description="Helical" evidence="1">
    <location>
        <begin position="16"/>
        <end position="34"/>
    </location>
</feature>
<dbReference type="Proteomes" id="UP000277204">
    <property type="component" value="Unassembled WGS sequence"/>
</dbReference>
<feature type="transmembrane region" description="Helical" evidence="1">
    <location>
        <begin position="63"/>
        <end position="86"/>
    </location>
</feature>
<evidence type="ECO:0000313" key="2">
    <source>
        <dbReference type="EMBL" id="VDP05573.1"/>
    </source>
</evidence>
<name>A0A3P8EA00_9TREM</name>
<dbReference type="AlphaFoldDB" id="A0A3P8EA00"/>
<accession>A0A3P8EA00</accession>
<keyword evidence="1" id="KW-0472">Membrane</keyword>
<protein>
    <submittedName>
        <fullName evidence="2">Uncharacterized protein</fullName>
    </submittedName>
</protein>
<dbReference type="EMBL" id="UZAI01009669">
    <property type="protein sequence ID" value="VDP05573.1"/>
    <property type="molecule type" value="Genomic_DNA"/>
</dbReference>
<evidence type="ECO:0000313" key="3">
    <source>
        <dbReference type="Proteomes" id="UP000277204"/>
    </source>
</evidence>
<keyword evidence="1" id="KW-1133">Transmembrane helix</keyword>